<organism evidence="1 2">
    <name type="scientific">Desulfotomaculum copahuensis</name>
    <dbReference type="NCBI Taxonomy" id="1838280"/>
    <lineage>
        <taxon>Bacteria</taxon>
        <taxon>Bacillati</taxon>
        <taxon>Bacillota</taxon>
        <taxon>Clostridia</taxon>
        <taxon>Eubacteriales</taxon>
        <taxon>Desulfotomaculaceae</taxon>
        <taxon>Desulfotomaculum</taxon>
    </lineage>
</organism>
<sequence length="63" mass="7778">MVLIIERVNEQNIDFNKWFPRPGNHFMFARYQCRVASFRRMVISLMLKQCQRKNRKKQVDMTE</sequence>
<name>A0A1B7LBG7_9FIRM</name>
<keyword evidence="2" id="KW-1185">Reference proteome</keyword>
<dbReference type="AlphaFoldDB" id="A0A1B7LBG7"/>
<protein>
    <submittedName>
        <fullName evidence="1">Uncharacterized protein</fullName>
    </submittedName>
</protein>
<accession>A0A1B7LBG7</accession>
<reference evidence="1 2" key="1">
    <citation type="submission" date="2016-04" db="EMBL/GenBank/DDBJ databases">
        <authorList>
            <person name="Evans L.H."/>
            <person name="Alamgir A."/>
            <person name="Owens N."/>
            <person name="Weber N.D."/>
            <person name="Virtaneva K."/>
            <person name="Barbian K."/>
            <person name="Babar A."/>
            <person name="Rosenke K."/>
        </authorList>
    </citation>
    <scope>NUCLEOTIDE SEQUENCE [LARGE SCALE GENOMIC DNA]</scope>
    <source>
        <strain evidence="1 2">LMa1</strain>
    </source>
</reference>
<dbReference type="Proteomes" id="UP000078532">
    <property type="component" value="Unassembled WGS sequence"/>
</dbReference>
<dbReference type="STRING" id="1838280.A6M21_15280"/>
<gene>
    <name evidence="1" type="ORF">A6M21_15280</name>
</gene>
<dbReference type="EMBL" id="LYVF01000192">
    <property type="protein sequence ID" value="OAT79808.1"/>
    <property type="molecule type" value="Genomic_DNA"/>
</dbReference>
<comment type="caution">
    <text evidence="1">The sequence shown here is derived from an EMBL/GenBank/DDBJ whole genome shotgun (WGS) entry which is preliminary data.</text>
</comment>
<evidence type="ECO:0000313" key="1">
    <source>
        <dbReference type="EMBL" id="OAT79808.1"/>
    </source>
</evidence>
<evidence type="ECO:0000313" key="2">
    <source>
        <dbReference type="Proteomes" id="UP000078532"/>
    </source>
</evidence>
<proteinExistence type="predicted"/>